<evidence type="ECO:0000256" key="3">
    <source>
        <dbReference type="ARBA" id="ARBA00022801"/>
    </source>
</evidence>
<dbReference type="GO" id="GO:0006508">
    <property type="term" value="P:proteolysis"/>
    <property type="evidence" value="ECO:0007669"/>
    <property type="project" value="UniProtKB-KW"/>
</dbReference>
<feature type="domain" description="Peptidase M10 metallopeptidase" evidence="5">
    <location>
        <begin position="188"/>
        <end position="239"/>
    </location>
</feature>
<comment type="caution">
    <text evidence="6">The sequence shown here is derived from an EMBL/GenBank/DDBJ whole genome shotgun (WGS) entry which is preliminary data.</text>
</comment>
<keyword evidence="2" id="KW-0479">Metal-binding</keyword>
<evidence type="ECO:0000256" key="2">
    <source>
        <dbReference type="ARBA" id="ARBA00022723"/>
    </source>
</evidence>
<dbReference type="GO" id="GO:0004222">
    <property type="term" value="F:metalloendopeptidase activity"/>
    <property type="evidence" value="ECO:0007669"/>
    <property type="project" value="InterPro"/>
</dbReference>
<dbReference type="EMBL" id="AYYI01000003">
    <property type="protein sequence ID" value="KRN00137.1"/>
    <property type="molecule type" value="Genomic_DNA"/>
</dbReference>
<keyword evidence="1 6" id="KW-0645">Protease</keyword>
<dbReference type="InterPro" id="IPR024079">
    <property type="entry name" value="MetalloPept_cat_dom_sf"/>
</dbReference>
<reference evidence="6 7" key="1">
    <citation type="journal article" date="2015" name="Genome Announc.">
        <title>Expanding the biotechnology potential of lactobacilli through comparative genomics of 213 strains and associated genera.</title>
        <authorList>
            <person name="Sun Z."/>
            <person name="Harris H.M."/>
            <person name="McCann A."/>
            <person name="Guo C."/>
            <person name="Argimon S."/>
            <person name="Zhang W."/>
            <person name="Yang X."/>
            <person name="Jeffery I.B."/>
            <person name="Cooney J.C."/>
            <person name="Kagawa T.F."/>
            <person name="Liu W."/>
            <person name="Song Y."/>
            <person name="Salvetti E."/>
            <person name="Wrobel A."/>
            <person name="Rasinkangas P."/>
            <person name="Parkhill J."/>
            <person name="Rea M.C."/>
            <person name="O'Sullivan O."/>
            <person name="Ritari J."/>
            <person name="Douillard F.P."/>
            <person name="Paul Ross R."/>
            <person name="Yang R."/>
            <person name="Briner A.E."/>
            <person name="Felis G.E."/>
            <person name="de Vos W.M."/>
            <person name="Barrangou R."/>
            <person name="Klaenhammer T.R."/>
            <person name="Caufield P.W."/>
            <person name="Cui Y."/>
            <person name="Zhang H."/>
            <person name="O'Toole P.W."/>
        </authorList>
    </citation>
    <scope>NUCLEOTIDE SEQUENCE [LARGE SCALE GENOMIC DNA]</scope>
    <source>
        <strain evidence="6 7">DSM 20253</strain>
    </source>
</reference>
<dbReference type="InterPro" id="IPR001818">
    <property type="entry name" value="Pept_M10_metallopeptidase"/>
</dbReference>
<dbReference type="AlphaFoldDB" id="A0A0R2D8B6"/>
<dbReference type="InterPro" id="IPR021190">
    <property type="entry name" value="Pept_M10A"/>
</dbReference>
<keyword evidence="7" id="KW-1185">Reference proteome</keyword>
<gene>
    <name evidence="6" type="ORF">FC24_GL001125</name>
</gene>
<proteinExistence type="predicted"/>
<dbReference type="PATRIC" id="fig|1423796.3.peg.1149"/>
<evidence type="ECO:0000259" key="5">
    <source>
        <dbReference type="Pfam" id="PF00413"/>
    </source>
</evidence>
<organism evidence="6 7">
    <name type="scientific">Loigolactobacillus rennini DSM 20253</name>
    <dbReference type="NCBI Taxonomy" id="1423796"/>
    <lineage>
        <taxon>Bacteria</taxon>
        <taxon>Bacillati</taxon>
        <taxon>Bacillota</taxon>
        <taxon>Bacilli</taxon>
        <taxon>Lactobacillales</taxon>
        <taxon>Lactobacillaceae</taxon>
        <taxon>Loigolactobacillus</taxon>
    </lineage>
</organism>
<dbReference type="Pfam" id="PF00413">
    <property type="entry name" value="Peptidase_M10"/>
    <property type="match status" value="1"/>
</dbReference>
<dbReference type="STRING" id="1423796.FC24_GL001125"/>
<sequence length="240" mass="26376">MAVRFFKWLVEIILLLTAGWLLLNTSFIQSASQTAISFWQQATPTATSRKRTSSHSSSALSLKIPLKSSVVSQQETTTSTPTESNVAGKQLAATYYYHFAADVPTSVKSVFTAAVAVYNQTGIVHLTPGEGTAKQNQITFYVYQKKMPENQQQQQLIELGAGGPEIIQRVGWNAFTVNHARAGLNVTYHQAIQRSVAIHELGHALGLDHSSRLDSVMYPVDQGKTVLTPADRKGLREIYP</sequence>
<dbReference type="Proteomes" id="UP000051638">
    <property type="component" value="Unassembled WGS sequence"/>
</dbReference>
<keyword evidence="3" id="KW-0378">Hydrolase</keyword>
<dbReference type="GO" id="GO:0031012">
    <property type="term" value="C:extracellular matrix"/>
    <property type="evidence" value="ECO:0007669"/>
    <property type="project" value="InterPro"/>
</dbReference>
<dbReference type="PRINTS" id="PR00138">
    <property type="entry name" value="MATRIXIN"/>
</dbReference>
<evidence type="ECO:0000256" key="1">
    <source>
        <dbReference type="ARBA" id="ARBA00022670"/>
    </source>
</evidence>
<dbReference type="Gene3D" id="3.40.390.10">
    <property type="entry name" value="Collagenase (Catalytic Domain)"/>
    <property type="match status" value="1"/>
</dbReference>
<protein>
    <submittedName>
        <fullName evidence="6">Zn-dependent protease</fullName>
    </submittedName>
</protein>
<evidence type="ECO:0000313" key="6">
    <source>
        <dbReference type="EMBL" id="KRN00137.1"/>
    </source>
</evidence>
<dbReference type="SUPFAM" id="SSF55486">
    <property type="entry name" value="Metalloproteases ('zincins'), catalytic domain"/>
    <property type="match status" value="1"/>
</dbReference>
<evidence type="ECO:0000256" key="4">
    <source>
        <dbReference type="ARBA" id="ARBA00022833"/>
    </source>
</evidence>
<accession>A0A0R2D8B6</accession>
<dbReference type="GO" id="GO:0008270">
    <property type="term" value="F:zinc ion binding"/>
    <property type="evidence" value="ECO:0007669"/>
    <property type="project" value="InterPro"/>
</dbReference>
<keyword evidence="4" id="KW-0862">Zinc</keyword>
<evidence type="ECO:0000313" key="7">
    <source>
        <dbReference type="Proteomes" id="UP000051638"/>
    </source>
</evidence>
<name>A0A0R2D8B6_9LACO</name>